<evidence type="ECO:0000313" key="4">
    <source>
        <dbReference type="EMBL" id="KAL3427299.1"/>
    </source>
</evidence>
<name>A0ABR4PVJ5_9HELO</name>
<evidence type="ECO:0000256" key="1">
    <source>
        <dbReference type="PROSITE-ProRule" id="PRU00176"/>
    </source>
</evidence>
<dbReference type="SMART" id="SM00360">
    <property type="entry name" value="RRM"/>
    <property type="match status" value="1"/>
</dbReference>
<proteinExistence type="predicted"/>
<feature type="region of interest" description="Disordered" evidence="2">
    <location>
        <begin position="220"/>
        <end position="243"/>
    </location>
</feature>
<reference evidence="4 5" key="1">
    <citation type="submission" date="2024-06" db="EMBL/GenBank/DDBJ databases">
        <title>Complete genome of Phlyctema vagabunda strain 19-DSS-EL-015.</title>
        <authorList>
            <person name="Fiorenzani C."/>
        </authorList>
    </citation>
    <scope>NUCLEOTIDE SEQUENCE [LARGE SCALE GENOMIC DNA]</scope>
    <source>
        <strain evidence="4 5">19-DSS-EL-015</strain>
    </source>
</reference>
<dbReference type="InterPro" id="IPR000504">
    <property type="entry name" value="RRM_dom"/>
</dbReference>
<feature type="compositionally biased region" description="Low complexity" evidence="2">
    <location>
        <begin position="223"/>
        <end position="232"/>
    </location>
</feature>
<keyword evidence="5" id="KW-1185">Reference proteome</keyword>
<feature type="region of interest" description="Disordered" evidence="2">
    <location>
        <begin position="508"/>
        <end position="620"/>
    </location>
</feature>
<protein>
    <submittedName>
        <fullName evidence="4">Holo-acyl-carrier-protein synthase</fullName>
    </submittedName>
</protein>
<sequence>MPRPFPFPINIGNDICRISRIREILGHQTGVGHGRRFVDRIFTEDEKRQLQVPPFPDLLTQLSRWDELVRQRKALDLRTSEVLAARKKKKQPSVLEAAEQAALDRDASIAQHLARQLAKVEKTASAGLDRYAEFVAGRFAAKEATIKAYQSPQRKLTYRDVAILKQDRRPDGRLQGPMALVKKEDSKGWDDAQVVKISISHDSEYATAVCLACPEYEEKAEEAPPATTSAPASAPPLPPLPTSRYEQAPRSWVAQKNQMVMEVWNVLKSNAIQDMKADQARAMLLLLKKQAEAIDKRLNDLSVPRQPREFMATEEEIDVQARKEVLRAIRHSVARLYPGRYVFTAEPGKPFPPKDAVIFVGNLSSHVEERHLLFVFHGLSPFVKAMVARNPNGTSRKWGSVVMASDTDAKRAIRLVNGWPIHGHAIKCGISKLSPRMRERFLKEVAYESQENPLLDGFVGDGPFTTNAQSLLAAAESELLDPAERTRSEVGEDYETYQKRYARYRPGIYEQNLRAQGGPGREPSSADADELQDEDVEHEQTGGLSDSSFHTQARDLLEADAEEEGESGRVAYGETQDPSDPSFHTNARDLLQAEAEEQDARTETAAAPDVHDPSGKDGRD</sequence>
<accession>A0ABR4PVJ5</accession>
<gene>
    <name evidence="4" type="ORF">PVAG01_00809</name>
</gene>
<dbReference type="InterPro" id="IPR037143">
    <property type="entry name" value="4-PPantetheinyl_Trfase_dom_sf"/>
</dbReference>
<dbReference type="EMBL" id="JBFCZG010000001">
    <property type="protein sequence ID" value="KAL3427299.1"/>
    <property type="molecule type" value="Genomic_DNA"/>
</dbReference>
<evidence type="ECO:0000259" key="3">
    <source>
        <dbReference type="PROSITE" id="PS50102"/>
    </source>
</evidence>
<feature type="compositionally biased region" description="Polar residues" evidence="2">
    <location>
        <begin position="576"/>
        <end position="585"/>
    </location>
</feature>
<dbReference type="CDD" id="cd00590">
    <property type="entry name" value="RRM_SF"/>
    <property type="match status" value="1"/>
</dbReference>
<evidence type="ECO:0000256" key="2">
    <source>
        <dbReference type="SAM" id="MobiDB-lite"/>
    </source>
</evidence>
<feature type="compositionally biased region" description="Basic and acidic residues" evidence="2">
    <location>
        <begin position="609"/>
        <end position="620"/>
    </location>
</feature>
<dbReference type="InterPro" id="IPR012677">
    <property type="entry name" value="Nucleotide-bd_a/b_plait_sf"/>
</dbReference>
<feature type="domain" description="RRM" evidence="3">
    <location>
        <begin position="356"/>
        <end position="433"/>
    </location>
</feature>
<organism evidence="4 5">
    <name type="scientific">Phlyctema vagabunda</name>
    <dbReference type="NCBI Taxonomy" id="108571"/>
    <lineage>
        <taxon>Eukaryota</taxon>
        <taxon>Fungi</taxon>
        <taxon>Dikarya</taxon>
        <taxon>Ascomycota</taxon>
        <taxon>Pezizomycotina</taxon>
        <taxon>Leotiomycetes</taxon>
        <taxon>Helotiales</taxon>
        <taxon>Dermateaceae</taxon>
        <taxon>Phlyctema</taxon>
    </lineage>
</organism>
<keyword evidence="1" id="KW-0694">RNA-binding</keyword>
<dbReference type="Gene3D" id="3.30.70.330">
    <property type="match status" value="1"/>
</dbReference>
<dbReference type="SUPFAM" id="SSF54928">
    <property type="entry name" value="RNA-binding domain, RBD"/>
    <property type="match status" value="1"/>
</dbReference>
<dbReference type="Proteomes" id="UP001629113">
    <property type="component" value="Unassembled WGS sequence"/>
</dbReference>
<evidence type="ECO:0000313" key="5">
    <source>
        <dbReference type="Proteomes" id="UP001629113"/>
    </source>
</evidence>
<dbReference type="PROSITE" id="PS50102">
    <property type="entry name" value="RRM"/>
    <property type="match status" value="1"/>
</dbReference>
<dbReference type="InterPro" id="IPR035979">
    <property type="entry name" value="RBD_domain_sf"/>
</dbReference>
<comment type="caution">
    <text evidence="4">The sequence shown here is derived from an EMBL/GenBank/DDBJ whole genome shotgun (WGS) entry which is preliminary data.</text>
</comment>
<dbReference type="Pfam" id="PF00076">
    <property type="entry name" value="RRM_1"/>
    <property type="match status" value="1"/>
</dbReference>
<feature type="compositionally biased region" description="Polar residues" evidence="2">
    <location>
        <begin position="542"/>
        <end position="551"/>
    </location>
</feature>
<dbReference type="Gene3D" id="3.90.470.20">
    <property type="entry name" value="4'-phosphopantetheinyl transferase domain"/>
    <property type="match status" value="1"/>
</dbReference>
<feature type="compositionally biased region" description="Acidic residues" evidence="2">
    <location>
        <begin position="527"/>
        <end position="537"/>
    </location>
</feature>
<dbReference type="SUPFAM" id="SSF56214">
    <property type="entry name" value="4'-phosphopantetheinyl transferase"/>
    <property type="match status" value="1"/>
</dbReference>